<evidence type="ECO:0000256" key="1">
    <source>
        <dbReference type="ARBA" id="ARBA00008635"/>
    </source>
</evidence>
<comment type="similarity">
    <text evidence="1">Belongs to the DinB family.</text>
</comment>
<dbReference type="SUPFAM" id="SSF109854">
    <property type="entry name" value="DinB/YfiT-like putative metalloenzymes"/>
    <property type="match status" value="1"/>
</dbReference>
<dbReference type="AlphaFoldDB" id="A0A838Y3J0"/>
<sequence>MPATQILNQLHYKHWADQRTLAAIDQIDAQAFPAELAVARQQLNHLVRVEEVFRARLMEMPEPHTSSNSDNVPELEELGRRLSDANDWLQAYAESLSPAKLGEKIYFRFLDGQSGSMSREEILFHLVNHGTYHRGAIGHALDMAGGLRPADTYTVFIHATEPERRGHKQGEGMGV</sequence>
<dbReference type="Gene3D" id="1.20.120.450">
    <property type="entry name" value="dinb family like domain"/>
    <property type="match status" value="1"/>
</dbReference>
<organism evidence="4 5">
    <name type="scientific">Aquitalea aquatica</name>
    <dbReference type="NCBI Taxonomy" id="3044273"/>
    <lineage>
        <taxon>Bacteria</taxon>
        <taxon>Pseudomonadati</taxon>
        <taxon>Pseudomonadota</taxon>
        <taxon>Betaproteobacteria</taxon>
        <taxon>Neisseriales</taxon>
        <taxon>Chromobacteriaceae</taxon>
        <taxon>Aquitalea</taxon>
    </lineage>
</organism>
<dbReference type="PANTHER" id="PTHR37302">
    <property type="entry name" value="SLR1116 PROTEIN"/>
    <property type="match status" value="1"/>
</dbReference>
<dbReference type="InterPro" id="IPR007837">
    <property type="entry name" value="DinB"/>
</dbReference>
<proteinExistence type="inferred from homology"/>
<protein>
    <submittedName>
        <fullName evidence="4">DinB family protein</fullName>
    </submittedName>
</protein>
<dbReference type="PANTHER" id="PTHR37302:SF1">
    <property type="entry name" value="PROTEIN DINB"/>
    <property type="match status" value="1"/>
</dbReference>
<reference evidence="4 5" key="1">
    <citation type="submission" date="2020-07" db="EMBL/GenBank/DDBJ databases">
        <title>Draft genome sequence of violacein-producing bacteria and related species.</title>
        <authorList>
            <person name="Wilson H.S."/>
            <person name="De Leon M.E."/>
        </authorList>
    </citation>
    <scope>NUCLEOTIDE SEQUENCE [LARGE SCALE GENOMIC DNA]</scope>
    <source>
        <strain evidence="4 5">HSC-21Su07</strain>
    </source>
</reference>
<keyword evidence="2 3" id="KW-0479">Metal-binding</keyword>
<gene>
    <name evidence="4" type="ORF">H2Z84_08635</name>
</gene>
<feature type="binding site" evidence="3">
    <location>
        <position position="45"/>
    </location>
    <ligand>
        <name>a divalent metal cation</name>
        <dbReference type="ChEBI" id="CHEBI:60240"/>
    </ligand>
</feature>
<dbReference type="EMBL" id="JACERN010000024">
    <property type="protein sequence ID" value="MBA4708448.1"/>
    <property type="molecule type" value="Genomic_DNA"/>
</dbReference>
<comment type="caution">
    <text evidence="4">The sequence shown here is derived from an EMBL/GenBank/DDBJ whole genome shotgun (WGS) entry which is preliminary data.</text>
</comment>
<evidence type="ECO:0000313" key="5">
    <source>
        <dbReference type="Proteomes" id="UP000545606"/>
    </source>
</evidence>
<feature type="binding site" evidence="3">
    <location>
        <position position="133"/>
    </location>
    <ligand>
        <name>a divalent metal cation</name>
        <dbReference type="ChEBI" id="CHEBI:60240"/>
    </ligand>
</feature>
<dbReference type="GO" id="GO:0046872">
    <property type="term" value="F:metal ion binding"/>
    <property type="evidence" value="ECO:0007669"/>
    <property type="project" value="UniProtKB-KW"/>
</dbReference>
<evidence type="ECO:0000256" key="2">
    <source>
        <dbReference type="ARBA" id="ARBA00022723"/>
    </source>
</evidence>
<dbReference type="InterPro" id="IPR034660">
    <property type="entry name" value="DinB/YfiT-like"/>
</dbReference>
<keyword evidence="5" id="KW-1185">Reference proteome</keyword>
<name>A0A838Y3J0_9NEIS</name>
<feature type="binding site" evidence="3">
    <location>
        <position position="129"/>
    </location>
    <ligand>
        <name>a divalent metal cation</name>
        <dbReference type="ChEBI" id="CHEBI:60240"/>
    </ligand>
</feature>
<dbReference type="Pfam" id="PF05163">
    <property type="entry name" value="DinB"/>
    <property type="match status" value="1"/>
</dbReference>
<dbReference type="Proteomes" id="UP000545606">
    <property type="component" value="Unassembled WGS sequence"/>
</dbReference>
<accession>A0A838Y3J0</accession>
<dbReference type="RefSeq" id="WP_181835631.1">
    <property type="nucleotide sequence ID" value="NZ_JACERN010000024.1"/>
</dbReference>
<evidence type="ECO:0000313" key="4">
    <source>
        <dbReference type="EMBL" id="MBA4708448.1"/>
    </source>
</evidence>
<evidence type="ECO:0000256" key="3">
    <source>
        <dbReference type="PIRSR" id="PIRSR607837-1"/>
    </source>
</evidence>